<dbReference type="Pfam" id="PF00012">
    <property type="entry name" value="HSP70"/>
    <property type="match status" value="1"/>
</dbReference>
<dbReference type="AlphaFoldDB" id="A0A7R7XA87"/>
<evidence type="ECO:0000313" key="4">
    <source>
        <dbReference type="Proteomes" id="UP000654913"/>
    </source>
</evidence>
<dbReference type="SUPFAM" id="SSF53067">
    <property type="entry name" value="Actin-like ATPase domain"/>
    <property type="match status" value="2"/>
</dbReference>
<name>A0A7R7XA87_9EURO</name>
<dbReference type="KEGG" id="apuu:APUU_10383S"/>
<dbReference type="RefSeq" id="XP_041549749.1">
    <property type="nucleotide sequence ID" value="XM_041700185.1"/>
</dbReference>
<dbReference type="PRINTS" id="PR00301">
    <property type="entry name" value="HEATSHOCK70"/>
</dbReference>
<dbReference type="PANTHER" id="PTHR14187:SF5">
    <property type="entry name" value="HEAT SHOCK 70 KDA PROTEIN 12A"/>
    <property type="match status" value="1"/>
</dbReference>
<keyword evidence="1" id="KW-0547">Nucleotide-binding</keyword>
<dbReference type="CDD" id="cd10170">
    <property type="entry name" value="ASKHA_NBD_HSP70"/>
    <property type="match status" value="1"/>
</dbReference>
<dbReference type="InterPro" id="IPR013126">
    <property type="entry name" value="Hsp_70_fam"/>
</dbReference>
<gene>
    <name evidence="3" type="ORF">APUU_10383S</name>
</gene>
<reference evidence="3" key="2">
    <citation type="submission" date="2021-02" db="EMBL/GenBank/DDBJ databases">
        <title>Aspergillus puulaauensis MK2 genome sequence.</title>
        <authorList>
            <person name="Futagami T."/>
            <person name="Mori K."/>
            <person name="Kadooka C."/>
            <person name="Tanaka T."/>
        </authorList>
    </citation>
    <scope>NUCLEOTIDE SEQUENCE</scope>
    <source>
        <strain evidence="3">MK2</strain>
    </source>
</reference>
<protein>
    <recommendedName>
        <fullName evidence="5">Actin-like ATPase domain-containing protein</fullName>
    </recommendedName>
</protein>
<dbReference type="OrthoDB" id="2963168at2759"/>
<reference evidence="3" key="1">
    <citation type="submission" date="2021-01" db="EMBL/GenBank/DDBJ databases">
        <authorList>
            <consortium name="Aspergillus puulaauensis MK2 genome sequencing consortium"/>
            <person name="Kazuki M."/>
            <person name="Futagami T."/>
        </authorList>
    </citation>
    <scope>NUCLEOTIDE SEQUENCE</scope>
    <source>
        <strain evidence="3">MK2</strain>
    </source>
</reference>
<evidence type="ECO:0000313" key="3">
    <source>
        <dbReference type="EMBL" id="BCS17555.1"/>
    </source>
</evidence>
<dbReference type="EMBL" id="AP024443">
    <property type="protein sequence ID" value="BCS17555.1"/>
    <property type="molecule type" value="Genomic_DNA"/>
</dbReference>
<dbReference type="Gene3D" id="3.90.640.10">
    <property type="entry name" value="Actin, Chain A, domain 4"/>
    <property type="match status" value="1"/>
</dbReference>
<sequence>MAAAERKIIVGIDYGTTKTCVAYALWDPNNPARTGATTMDWNGNPSTPSKLAYGQNERVFWGRDAETVVPGYTWSKVLLDPEQHHDGHQTGVLSSLVRNGVLRLGPPRKQERVIVDFLGALRIQISTALENTYQTLPPVEWRFSIPAVWDQQPRQRMITVITEAGYLSDPLHSVFLITEAEAAAISTFHRAPNLQFYQEFRFLVCDCGGGTSDITAMSVQNRVSGLQYTQIAASTGMRIGGAEVDCKLLELLEAEHRAQGTTFADMMADPLNVANVMGSIEQVKVNFSGCEQRILDLPTGQVVLSPEKIKQALDPVVEQIIILVIRTINAATKYHQPLNLDRVLLEGGFGQSPYLRARLKQRLDGLCPLEEHNQYWAPSVAYGATLSGLEAARRVSALCTRHFGLQSVCVPPVGTIGGVTQHVPCWILKRVCTYHPLNILVDPQLTQPQNERLQEGRHGSVDITLTHQENDSLAKGIMVIAAERCDMPPEVIGQPIIAMGMIPCHLNQVTLANAGQFPIDGRVHYFPTVTVHWNIASLNDGRKEVNFNVTAFGRALGNDSVIVPS</sequence>
<dbReference type="InterPro" id="IPR043129">
    <property type="entry name" value="ATPase_NBD"/>
</dbReference>
<evidence type="ECO:0000256" key="1">
    <source>
        <dbReference type="ARBA" id="ARBA00022741"/>
    </source>
</evidence>
<keyword evidence="2" id="KW-0067">ATP-binding</keyword>
<organism evidence="3 4">
    <name type="scientific">Aspergillus puulaauensis</name>
    <dbReference type="NCBI Taxonomy" id="1220207"/>
    <lineage>
        <taxon>Eukaryota</taxon>
        <taxon>Fungi</taxon>
        <taxon>Dikarya</taxon>
        <taxon>Ascomycota</taxon>
        <taxon>Pezizomycotina</taxon>
        <taxon>Eurotiomycetes</taxon>
        <taxon>Eurotiomycetidae</taxon>
        <taxon>Eurotiales</taxon>
        <taxon>Aspergillaceae</taxon>
        <taxon>Aspergillus</taxon>
    </lineage>
</organism>
<dbReference type="GeneID" id="64967560"/>
<dbReference type="GO" id="GO:0140662">
    <property type="term" value="F:ATP-dependent protein folding chaperone"/>
    <property type="evidence" value="ECO:0007669"/>
    <property type="project" value="InterPro"/>
</dbReference>
<accession>A0A7R7XA87</accession>
<keyword evidence="4" id="KW-1185">Reference proteome</keyword>
<evidence type="ECO:0008006" key="5">
    <source>
        <dbReference type="Google" id="ProtNLM"/>
    </source>
</evidence>
<proteinExistence type="predicted"/>
<dbReference type="PANTHER" id="PTHR14187">
    <property type="entry name" value="ALPHA KINASE/ELONGATION FACTOR 2 KINASE"/>
    <property type="match status" value="1"/>
</dbReference>
<dbReference type="Gene3D" id="3.30.420.40">
    <property type="match status" value="2"/>
</dbReference>
<dbReference type="GO" id="GO:0005524">
    <property type="term" value="F:ATP binding"/>
    <property type="evidence" value="ECO:0007669"/>
    <property type="project" value="UniProtKB-KW"/>
</dbReference>
<evidence type="ECO:0000256" key="2">
    <source>
        <dbReference type="ARBA" id="ARBA00022840"/>
    </source>
</evidence>
<dbReference type="Proteomes" id="UP000654913">
    <property type="component" value="Chromosome 1"/>
</dbReference>